<protein>
    <submittedName>
        <fullName evidence="2">Uncharacterized protein</fullName>
    </submittedName>
</protein>
<feature type="compositionally biased region" description="Polar residues" evidence="1">
    <location>
        <begin position="30"/>
        <end position="44"/>
    </location>
</feature>
<dbReference type="Proteomes" id="UP001162483">
    <property type="component" value="Unassembled WGS sequence"/>
</dbReference>
<evidence type="ECO:0000313" key="3">
    <source>
        <dbReference type="Proteomes" id="UP001162483"/>
    </source>
</evidence>
<name>A0ABN9H809_9NEOB</name>
<comment type="caution">
    <text evidence="2">The sequence shown here is derived from an EMBL/GenBank/DDBJ whole genome shotgun (WGS) entry which is preliminary data.</text>
</comment>
<proteinExistence type="predicted"/>
<organism evidence="2 3">
    <name type="scientific">Staurois parvus</name>
    <dbReference type="NCBI Taxonomy" id="386267"/>
    <lineage>
        <taxon>Eukaryota</taxon>
        <taxon>Metazoa</taxon>
        <taxon>Chordata</taxon>
        <taxon>Craniata</taxon>
        <taxon>Vertebrata</taxon>
        <taxon>Euteleostomi</taxon>
        <taxon>Amphibia</taxon>
        <taxon>Batrachia</taxon>
        <taxon>Anura</taxon>
        <taxon>Neobatrachia</taxon>
        <taxon>Ranoidea</taxon>
        <taxon>Ranidae</taxon>
        <taxon>Staurois</taxon>
    </lineage>
</organism>
<evidence type="ECO:0000313" key="2">
    <source>
        <dbReference type="EMBL" id="CAI9617847.1"/>
    </source>
</evidence>
<evidence type="ECO:0000256" key="1">
    <source>
        <dbReference type="SAM" id="MobiDB-lite"/>
    </source>
</evidence>
<dbReference type="EMBL" id="CATNWA010020333">
    <property type="protein sequence ID" value="CAI9617847.1"/>
    <property type="molecule type" value="Genomic_DNA"/>
</dbReference>
<sequence>MDGRVVSVVRRAKSATCGQQGIKGAGRGWSRSQAGFSNSQTAQYRGSGRRMVRDKPVVRTGDGQQESESGRVGNKRAQSQLARQRSTEDQAEG</sequence>
<reference evidence="2" key="1">
    <citation type="submission" date="2023-05" db="EMBL/GenBank/DDBJ databases">
        <authorList>
            <person name="Stuckert A."/>
        </authorList>
    </citation>
    <scope>NUCLEOTIDE SEQUENCE</scope>
</reference>
<feature type="non-terminal residue" evidence="2">
    <location>
        <position position="93"/>
    </location>
</feature>
<accession>A0ABN9H809</accession>
<keyword evidence="3" id="KW-1185">Reference proteome</keyword>
<feature type="region of interest" description="Disordered" evidence="1">
    <location>
        <begin position="13"/>
        <end position="93"/>
    </location>
</feature>
<gene>
    <name evidence="2" type="ORF">SPARVUS_LOCUS15601198</name>
</gene>